<evidence type="ECO:0000313" key="2">
    <source>
        <dbReference type="Proteomes" id="UP000269396"/>
    </source>
</evidence>
<name>A0A183PFA7_9TREM</name>
<gene>
    <name evidence="1" type="ORF">SMTD_LOCUS13044</name>
</gene>
<keyword evidence="2" id="KW-1185">Reference proteome</keyword>
<sequence length="34" mass="4241">MKQDIDNVYIDFLKKLHENVRFFPVNERDILYNL</sequence>
<proteinExistence type="predicted"/>
<protein>
    <submittedName>
        <fullName evidence="1">Uncharacterized protein</fullName>
    </submittedName>
</protein>
<evidence type="ECO:0000313" key="1">
    <source>
        <dbReference type="EMBL" id="VDP62594.1"/>
    </source>
</evidence>
<dbReference type="AlphaFoldDB" id="A0A183PFA7"/>
<organism evidence="1 2">
    <name type="scientific">Schistosoma mattheei</name>
    <dbReference type="NCBI Taxonomy" id="31246"/>
    <lineage>
        <taxon>Eukaryota</taxon>
        <taxon>Metazoa</taxon>
        <taxon>Spiralia</taxon>
        <taxon>Lophotrochozoa</taxon>
        <taxon>Platyhelminthes</taxon>
        <taxon>Trematoda</taxon>
        <taxon>Digenea</taxon>
        <taxon>Strigeidida</taxon>
        <taxon>Schistosomatoidea</taxon>
        <taxon>Schistosomatidae</taxon>
        <taxon>Schistosoma</taxon>
    </lineage>
</organism>
<dbReference type="Proteomes" id="UP000269396">
    <property type="component" value="Unassembled WGS sequence"/>
</dbReference>
<reference evidence="1 2" key="1">
    <citation type="submission" date="2018-11" db="EMBL/GenBank/DDBJ databases">
        <authorList>
            <consortium name="Pathogen Informatics"/>
        </authorList>
    </citation>
    <scope>NUCLEOTIDE SEQUENCE [LARGE SCALE GENOMIC DNA]</scope>
    <source>
        <strain>Denwood</strain>
        <strain evidence="2">Zambia</strain>
    </source>
</reference>
<dbReference type="EMBL" id="UZAL01033085">
    <property type="protein sequence ID" value="VDP62594.1"/>
    <property type="molecule type" value="Genomic_DNA"/>
</dbReference>
<accession>A0A183PFA7</accession>